<name>A0A164QWC6_9CRUS</name>
<dbReference type="PANTHER" id="PTHR37162">
    <property type="entry name" value="HAT FAMILY DIMERISATION DOMAINCONTAINING PROTEIN-RELATED"/>
    <property type="match status" value="1"/>
</dbReference>
<accession>A0A164QWC6</accession>
<sequence length="320" mass="36931">MSSSSTSDKKSESESDVQVVGNGSGSVKRKLVKSAKSRKKRKPPTFFFSWLKLREFQPWLDHKFNSRKKIVTAYCKACNKHIQKHSERESHKAATLVFLAGEAENDFPLSLVDSFLALLKSMFPDDKVLSKVNLGRTKCSNIIRYGFGTYLTDALKKRLSETFWSLVIDETTDVSTVSQLAVMVHYWDKCKKRFIVEPFDLIDLIDVPEHVFLSPGQTRWLALEYAVSRVLERIDPLLEYYKEENKKDPTVFYDLMITAAEDPFTKVYLEFLVYALNFFNEFNITFQSEVPQLDPFLEDQFLPLSDVYLGNKVSLKHLAD</sequence>
<dbReference type="Proteomes" id="UP000076858">
    <property type="component" value="Unassembled WGS sequence"/>
</dbReference>
<dbReference type="OrthoDB" id="6379362at2759"/>
<reference evidence="2 3" key="1">
    <citation type="submission" date="2016-03" db="EMBL/GenBank/DDBJ databases">
        <title>EvidentialGene: Evidence-directed Construction of Genes on Genomes.</title>
        <authorList>
            <person name="Gilbert D.G."/>
            <person name="Choi J.-H."/>
            <person name="Mockaitis K."/>
            <person name="Colbourne J."/>
            <person name="Pfrender M."/>
        </authorList>
    </citation>
    <scope>NUCLEOTIDE SEQUENCE [LARGE SCALE GENOMIC DNA]</scope>
    <source>
        <strain evidence="2 3">Xinb3</strain>
        <tissue evidence="2">Complete organism</tissue>
    </source>
</reference>
<gene>
    <name evidence="2" type="ORF">APZ42_028019</name>
</gene>
<evidence type="ECO:0000256" key="1">
    <source>
        <dbReference type="SAM" id="MobiDB-lite"/>
    </source>
</evidence>
<comment type="caution">
    <text evidence="2">The sequence shown here is derived from an EMBL/GenBank/DDBJ whole genome shotgun (WGS) entry which is preliminary data.</text>
</comment>
<protein>
    <recommendedName>
        <fullName evidence="4">DUF4371 domain-containing protein</fullName>
    </recommendedName>
</protein>
<evidence type="ECO:0000313" key="2">
    <source>
        <dbReference type="EMBL" id="KZS08116.1"/>
    </source>
</evidence>
<organism evidence="2 3">
    <name type="scientific">Daphnia magna</name>
    <dbReference type="NCBI Taxonomy" id="35525"/>
    <lineage>
        <taxon>Eukaryota</taxon>
        <taxon>Metazoa</taxon>
        <taxon>Ecdysozoa</taxon>
        <taxon>Arthropoda</taxon>
        <taxon>Crustacea</taxon>
        <taxon>Branchiopoda</taxon>
        <taxon>Diplostraca</taxon>
        <taxon>Cladocera</taxon>
        <taxon>Anomopoda</taxon>
        <taxon>Daphniidae</taxon>
        <taxon>Daphnia</taxon>
    </lineage>
</organism>
<feature type="compositionally biased region" description="Basic residues" evidence="1">
    <location>
        <begin position="27"/>
        <end position="37"/>
    </location>
</feature>
<dbReference type="EMBL" id="LRGB01002348">
    <property type="protein sequence ID" value="KZS08116.1"/>
    <property type="molecule type" value="Genomic_DNA"/>
</dbReference>
<dbReference type="AlphaFoldDB" id="A0A164QWC6"/>
<feature type="region of interest" description="Disordered" evidence="1">
    <location>
        <begin position="1"/>
        <end position="37"/>
    </location>
</feature>
<proteinExistence type="predicted"/>
<evidence type="ECO:0008006" key="4">
    <source>
        <dbReference type="Google" id="ProtNLM"/>
    </source>
</evidence>
<keyword evidence="3" id="KW-1185">Reference proteome</keyword>
<dbReference type="PANTHER" id="PTHR37162:SF1">
    <property type="entry name" value="BED-TYPE DOMAIN-CONTAINING PROTEIN"/>
    <property type="match status" value="1"/>
</dbReference>
<evidence type="ECO:0000313" key="3">
    <source>
        <dbReference type="Proteomes" id="UP000076858"/>
    </source>
</evidence>